<dbReference type="RefSeq" id="WP_380602939.1">
    <property type="nucleotide sequence ID" value="NZ_JBHSDU010000015.1"/>
</dbReference>
<comment type="caution">
    <text evidence="1">The sequence shown here is derived from an EMBL/GenBank/DDBJ whole genome shotgun (WGS) entry which is preliminary data.</text>
</comment>
<dbReference type="InterPro" id="IPR019292">
    <property type="entry name" value="McrC"/>
</dbReference>
<evidence type="ECO:0000313" key="1">
    <source>
        <dbReference type="EMBL" id="MFC4312997.1"/>
    </source>
</evidence>
<sequence length="397" mass="44184">MSAKVQTLDLEEDRPQRYSEHELSEASAVAISKTPQCKVEFPNPLNGRKYIVRAERIAGLVPISNELLLRIKPKVPIGNVFAMLAAVRGLEFIGKQPGVGSLGTIEQMFDFVAREFAERVIARVRKGLYSQYVGHAERAYVVRGRLEVASTLRLRARGDVRVACTYETTTPDILDNQVILWALDRIARVGLRTAAALERVRAARRALLGTVSLTECTAADCRARSYNRLNEDYRILHALARFFLEAMGPRLAVGEYQFVPFKLTMWSLFQDYVVATIRAQLPSDFVLHRQRPVELGGAFKPYKIDALIADAHTERPLAVIDAKYTRDPHSASEDVNQVVAYATYTGAKLAILVYPTSRPTNVTTLATGIRLCTMGLPLEGDLAASGERFCQELFGLL</sequence>
<evidence type="ECO:0000313" key="2">
    <source>
        <dbReference type="Proteomes" id="UP001595904"/>
    </source>
</evidence>
<dbReference type="Proteomes" id="UP001595904">
    <property type="component" value="Unassembled WGS sequence"/>
</dbReference>
<protein>
    <submittedName>
        <fullName evidence="1">McrC family protein</fullName>
    </submittedName>
</protein>
<dbReference type="PANTHER" id="PTHR38733:SF1">
    <property type="entry name" value="TYPE IV METHYL-DIRECTED RESTRICTION ENZYME ECOKMCRBC"/>
    <property type="match status" value="1"/>
</dbReference>
<dbReference type="EMBL" id="JBHSDU010000015">
    <property type="protein sequence ID" value="MFC4312997.1"/>
    <property type="molecule type" value="Genomic_DNA"/>
</dbReference>
<name>A0ABV8SZT8_9GAMM</name>
<dbReference type="Pfam" id="PF10117">
    <property type="entry name" value="McrBC"/>
    <property type="match status" value="1"/>
</dbReference>
<accession>A0ABV8SZT8</accession>
<keyword evidence="2" id="KW-1185">Reference proteome</keyword>
<organism evidence="1 2">
    <name type="scientific">Steroidobacter flavus</name>
    <dbReference type="NCBI Taxonomy" id="1842136"/>
    <lineage>
        <taxon>Bacteria</taxon>
        <taxon>Pseudomonadati</taxon>
        <taxon>Pseudomonadota</taxon>
        <taxon>Gammaproteobacteria</taxon>
        <taxon>Steroidobacterales</taxon>
        <taxon>Steroidobacteraceae</taxon>
        <taxon>Steroidobacter</taxon>
    </lineage>
</organism>
<gene>
    <name evidence="1" type="ORF">ACFPN2_28195</name>
</gene>
<reference evidence="2" key="1">
    <citation type="journal article" date="2019" name="Int. J. Syst. Evol. Microbiol.">
        <title>The Global Catalogue of Microorganisms (GCM) 10K type strain sequencing project: providing services to taxonomists for standard genome sequencing and annotation.</title>
        <authorList>
            <consortium name="The Broad Institute Genomics Platform"/>
            <consortium name="The Broad Institute Genome Sequencing Center for Infectious Disease"/>
            <person name="Wu L."/>
            <person name="Ma J."/>
        </authorList>
    </citation>
    <scope>NUCLEOTIDE SEQUENCE [LARGE SCALE GENOMIC DNA]</scope>
    <source>
        <strain evidence="2">CGMCC 1.10759</strain>
    </source>
</reference>
<dbReference type="PANTHER" id="PTHR38733">
    <property type="entry name" value="PROTEIN MCRC"/>
    <property type="match status" value="1"/>
</dbReference>
<proteinExistence type="predicted"/>